<feature type="disulfide bond" evidence="7">
    <location>
        <begin position="65"/>
        <end position="80"/>
    </location>
</feature>
<reference evidence="9" key="1">
    <citation type="submission" date="2015-11" db="EMBL/GenBank/DDBJ databases">
        <title>De novo transcriptome assembly of four potential Pierce s Disease insect vectors from Arizona vineyards.</title>
        <authorList>
            <person name="Tassone E.E."/>
        </authorList>
    </citation>
    <scope>NUCLEOTIDE SEQUENCE</scope>
</reference>
<keyword evidence="3 7" id="KW-0646">Protease inhibitor</keyword>
<evidence type="ECO:0000256" key="3">
    <source>
        <dbReference type="ARBA" id="ARBA00022690"/>
    </source>
</evidence>
<gene>
    <name evidence="9" type="ORF">g.14090</name>
</gene>
<comment type="similarity">
    <text evidence="6 7">Belongs to the protease inhibitor I19 family.</text>
</comment>
<accession>A0A1B6FXH6</accession>
<dbReference type="AlphaFoldDB" id="A0A1B6FXH6"/>
<name>A0A1B6FXH6_9HEMI</name>
<evidence type="ECO:0000313" key="9">
    <source>
        <dbReference type="EMBL" id="JAS54831.1"/>
    </source>
</evidence>
<evidence type="ECO:0000256" key="5">
    <source>
        <dbReference type="ARBA" id="ARBA00023157"/>
    </source>
</evidence>
<comment type="subcellular location">
    <subcellularLocation>
        <location evidence="1">Secreted</location>
    </subcellularLocation>
</comment>
<feature type="site" description="Reactive bond" evidence="7">
    <location>
        <begin position="91"/>
        <end position="92"/>
    </location>
</feature>
<dbReference type="SUPFAM" id="SSF57283">
    <property type="entry name" value="PMP inhibitors"/>
    <property type="match status" value="1"/>
</dbReference>
<dbReference type="GO" id="GO:0004867">
    <property type="term" value="F:serine-type endopeptidase inhibitor activity"/>
    <property type="evidence" value="ECO:0007669"/>
    <property type="project" value="UniProtKB-UniRule"/>
</dbReference>
<evidence type="ECO:0000256" key="6">
    <source>
        <dbReference type="ARBA" id="ARBA00029459"/>
    </source>
</evidence>
<proteinExistence type="inferred from homology"/>
<comment type="caution">
    <text evidence="7">Lacks conserved residue(s) required for the propagation of feature annotation.</text>
</comment>
<organism evidence="9">
    <name type="scientific">Cuerna arida</name>
    <dbReference type="NCBI Taxonomy" id="1464854"/>
    <lineage>
        <taxon>Eukaryota</taxon>
        <taxon>Metazoa</taxon>
        <taxon>Ecdysozoa</taxon>
        <taxon>Arthropoda</taxon>
        <taxon>Hexapoda</taxon>
        <taxon>Insecta</taxon>
        <taxon>Pterygota</taxon>
        <taxon>Neoptera</taxon>
        <taxon>Paraneoptera</taxon>
        <taxon>Hemiptera</taxon>
        <taxon>Auchenorrhyncha</taxon>
        <taxon>Membracoidea</taxon>
        <taxon>Cicadellidae</taxon>
        <taxon>Cicadellinae</taxon>
        <taxon>Proconiini</taxon>
        <taxon>Cuerna</taxon>
    </lineage>
</organism>
<evidence type="ECO:0000259" key="8">
    <source>
        <dbReference type="PROSITE" id="PS51446"/>
    </source>
</evidence>
<evidence type="ECO:0000256" key="7">
    <source>
        <dbReference type="PROSITE-ProRule" id="PRU00776"/>
    </source>
</evidence>
<dbReference type="GO" id="GO:0005576">
    <property type="term" value="C:extracellular region"/>
    <property type="evidence" value="ECO:0007669"/>
    <property type="project" value="UniProtKB-SubCell"/>
</dbReference>
<dbReference type="InterPro" id="IPR036201">
    <property type="entry name" value="Pacifastin_dom_sf"/>
</dbReference>
<evidence type="ECO:0000256" key="4">
    <source>
        <dbReference type="ARBA" id="ARBA00022900"/>
    </source>
</evidence>
<keyword evidence="2" id="KW-0964">Secreted</keyword>
<dbReference type="PROSITE" id="PS51446">
    <property type="entry name" value="PACIFASTIN"/>
    <property type="match status" value="1"/>
</dbReference>
<dbReference type="Pfam" id="PF05375">
    <property type="entry name" value="Pacifastin_I"/>
    <property type="match status" value="1"/>
</dbReference>
<keyword evidence="5 7" id="KW-1015">Disulfide bond</keyword>
<feature type="non-terminal residue" evidence="9">
    <location>
        <position position="1"/>
    </location>
</feature>
<evidence type="ECO:0000256" key="1">
    <source>
        <dbReference type="ARBA" id="ARBA00004613"/>
    </source>
</evidence>
<evidence type="ECO:0000256" key="2">
    <source>
        <dbReference type="ARBA" id="ARBA00022525"/>
    </source>
</evidence>
<sequence>RSPRVKRGNWFGELTKLSADSSLNLSQYSESVAMKSTYLLLFSLCLLAVVIRGNADLNVVKQNTCEPGTTFQRDCNTCRCRADGTVAGCTRKHCSPPVTIPP</sequence>
<dbReference type="EMBL" id="GECZ01014938">
    <property type="protein sequence ID" value="JAS54831.1"/>
    <property type="molecule type" value="Transcribed_RNA"/>
</dbReference>
<keyword evidence="4 7" id="KW-0722">Serine protease inhibitor</keyword>
<protein>
    <recommendedName>
        <fullName evidence="8">Pacifastin domain-containing protein</fullName>
    </recommendedName>
</protein>
<feature type="domain" description="Pacifastin" evidence="8">
    <location>
        <begin position="62"/>
        <end position="97"/>
    </location>
</feature>
<dbReference type="InterPro" id="IPR008037">
    <property type="entry name" value="Pacifastin_dom"/>
</dbReference>